<feature type="region of interest" description="Disordered" evidence="5">
    <location>
        <begin position="71"/>
        <end position="119"/>
    </location>
</feature>
<accession>A0A0P5STV4</accession>
<dbReference type="OrthoDB" id="1924577at2759"/>
<dbReference type="EMBL" id="LRGB01003146">
    <property type="protein sequence ID" value="KZS04022.1"/>
    <property type="molecule type" value="Genomic_DNA"/>
</dbReference>
<evidence type="ECO:0000313" key="6">
    <source>
        <dbReference type="EMBL" id="KZS04022.1"/>
    </source>
</evidence>
<dbReference type="InterPro" id="IPR007146">
    <property type="entry name" value="Sas10/Utp3/C1D"/>
</dbReference>
<keyword evidence="3" id="KW-0597">Phosphoprotein</keyword>
<feature type="region of interest" description="Disordered" evidence="5">
    <location>
        <begin position="1"/>
        <end position="32"/>
    </location>
</feature>
<evidence type="ECO:0000313" key="7">
    <source>
        <dbReference type="Proteomes" id="UP000076858"/>
    </source>
</evidence>
<dbReference type="AlphaFoldDB" id="A0A0P5STV4"/>
<proteinExistence type="inferred from homology"/>
<evidence type="ECO:0000256" key="1">
    <source>
        <dbReference type="ARBA" id="ARBA00004123"/>
    </source>
</evidence>
<name>A0A0P5STV4_9CRUS</name>
<dbReference type="GO" id="GO:0032040">
    <property type="term" value="C:small-subunit processome"/>
    <property type="evidence" value="ECO:0007669"/>
    <property type="project" value="TreeGrafter"/>
</dbReference>
<dbReference type="Pfam" id="PF09368">
    <property type="entry name" value="Sas10"/>
    <property type="match status" value="1"/>
</dbReference>
<reference evidence="6 7" key="1">
    <citation type="submission" date="2016-03" db="EMBL/GenBank/DDBJ databases">
        <title>EvidentialGene: Evidence-directed Construction of Genes on Genomes.</title>
        <authorList>
            <person name="Gilbert D.G."/>
            <person name="Choi J.-H."/>
            <person name="Mockaitis K."/>
            <person name="Colbourne J."/>
            <person name="Pfrender M."/>
        </authorList>
    </citation>
    <scope>NUCLEOTIDE SEQUENCE [LARGE SCALE GENOMIC DNA]</scope>
    <source>
        <strain evidence="6 7">Xinb3</strain>
        <tissue evidence="6">Complete organism</tissue>
    </source>
</reference>
<gene>
    <name evidence="6" type="ORF">APZ42_033088</name>
</gene>
<feature type="compositionally biased region" description="Acidic residues" evidence="5">
    <location>
        <begin position="400"/>
        <end position="410"/>
    </location>
</feature>
<sequence>MGKPKNSKNRKTANADVSDNEDYEDTIDPSASDFIYDAVDEHYENEEREAGEKLAKLMKKPKRYTQEEVLGVASSSDEDETLKRSRKKKLKKAYLNAEPLPPLDSELEEDKEAADEEDNLEWGKKRSAYYNADYVDEEWDDANESDAEVAQLEEQEALAIQQRLTQQLEEDDFGLDFITHLKAADKAKEHISVQEEKIDLNLSHLSKREKIKLLTEESPELMELVEDFKCQMTELKNNIEPILELVTKGILPPSPGVEYVKAKYHLILNYCTQIGYYFVLKSKRISVQNHPVVKRLVQFRSLLHQLENGGSNLQPEIDSLLAKIKQKEKIATEDFVRTVIPPRKKLRILSSRAQEQVVTVSKQKEKVTDTKRKKSTPLTRDEENALDFYKAVRKPKKDSEEEDVTSDEEPNLNLSAGADSANNVAEEEEEVGKRGINYQIAKNKGLTPHRSKEQRNPRVKHRMKFRKAKIRRKGQIREPRKELTKYGGEISGIKATVIRSVKLK</sequence>
<comment type="subcellular location">
    <subcellularLocation>
        <location evidence="1">Nucleus</location>
    </subcellularLocation>
</comment>
<keyword evidence="7" id="KW-1185">Reference proteome</keyword>
<dbReference type="Pfam" id="PF04000">
    <property type="entry name" value="Sas10_Utp3"/>
    <property type="match status" value="1"/>
</dbReference>
<evidence type="ECO:0000256" key="3">
    <source>
        <dbReference type="ARBA" id="ARBA00022553"/>
    </source>
</evidence>
<dbReference type="PANTHER" id="PTHR13237">
    <property type="entry name" value="SOMETHING ABOUT SILENCING PROTEIN 10-RELATED"/>
    <property type="match status" value="1"/>
</dbReference>
<dbReference type="InterPro" id="IPR018972">
    <property type="entry name" value="Sas10_C_dom"/>
</dbReference>
<protein>
    <submittedName>
        <fullName evidence="6">Something about silencing protein 10</fullName>
    </submittedName>
</protein>
<feature type="compositionally biased region" description="Acidic residues" evidence="5">
    <location>
        <begin position="105"/>
        <end position="119"/>
    </location>
</feature>
<evidence type="ECO:0000256" key="4">
    <source>
        <dbReference type="ARBA" id="ARBA00023242"/>
    </source>
</evidence>
<evidence type="ECO:0000256" key="2">
    <source>
        <dbReference type="ARBA" id="ARBA00010979"/>
    </source>
</evidence>
<feature type="compositionally biased region" description="Acidic residues" evidence="5">
    <location>
        <begin position="18"/>
        <end position="27"/>
    </location>
</feature>
<feature type="region of interest" description="Disordered" evidence="5">
    <location>
        <begin position="360"/>
        <end position="423"/>
    </location>
</feature>
<feature type="compositionally biased region" description="Basic residues" evidence="5">
    <location>
        <begin position="1"/>
        <end position="11"/>
    </location>
</feature>
<organism evidence="6 7">
    <name type="scientific">Daphnia magna</name>
    <dbReference type="NCBI Taxonomy" id="35525"/>
    <lineage>
        <taxon>Eukaryota</taxon>
        <taxon>Metazoa</taxon>
        <taxon>Ecdysozoa</taxon>
        <taxon>Arthropoda</taxon>
        <taxon>Crustacea</taxon>
        <taxon>Branchiopoda</taxon>
        <taxon>Diplostraca</taxon>
        <taxon>Cladocera</taxon>
        <taxon>Anomopoda</taxon>
        <taxon>Daphniidae</taxon>
        <taxon>Daphnia</taxon>
    </lineage>
</organism>
<dbReference type="Proteomes" id="UP000076858">
    <property type="component" value="Unassembled WGS sequence"/>
</dbReference>
<dbReference type="PANTHER" id="PTHR13237:SF8">
    <property type="entry name" value="SOMETHING ABOUT SILENCING PROTEIN 10"/>
    <property type="match status" value="1"/>
</dbReference>
<evidence type="ECO:0000256" key="5">
    <source>
        <dbReference type="SAM" id="MobiDB-lite"/>
    </source>
</evidence>
<comment type="similarity">
    <text evidence="2">Belongs to the SAS10 family.</text>
</comment>
<comment type="caution">
    <text evidence="6">The sequence shown here is derived from an EMBL/GenBank/DDBJ whole genome shotgun (WGS) entry which is preliminary data.</text>
</comment>
<keyword evidence="4" id="KW-0539">Nucleus</keyword>
<dbReference type="GO" id="GO:0000462">
    <property type="term" value="P:maturation of SSU-rRNA from tricistronic rRNA transcript (SSU-rRNA, 5.8S rRNA, LSU-rRNA)"/>
    <property type="evidence" value="ECO:0007669"/>
    <property type="project" value="TreeGrafter"/>
</dbReference>
<dbReference type="STRING" id="35525.A0A0P5STV4"/>